<gene>
    <name evidence="3" type="ORF">EJ997_02325</name>
</gene>
<keyword evidence="2" id="KW-1133">Transmembrane helix</keyword>
<dbReference type="KEGG" id="flh:EJ997_02325"/>
<evidence type="ECO:0000313" key="4">
    <source>
        <dbReference type="Proteomes" id="UP000280344"/>
    </source>
</evidence>
<dbReference type="RefSeq" id="WP_126703158.1">
    <property type="nucleotide sequence ID" value="NZ_CP034593.1"/>
</dbReference>
<dbReference type="AlphaFoldDB" id="A0A3Q9G5K9"/>
<dbReference type="EMBL" id="CP034593">
    <property type="protein sequence ID" value="AZQ76349.1"/>
    <property type="molecule type" value="Genomic_DNA"/>
</dbReference>
<feature type="transmembrane region" description="Helical" evidence="2">
    <location>
        <begin position="69"/>
        <end position="89"/>
    </location>
</feature>
<feature type="region of interest" description="Disordered" evidence="1">
    <location>
        <begin position="93"/>
        <end position="152"/>
    </location>
</feature>
<evidence type="ECO:0000256" key="2">
    <source>
        <dbReference type="SAM" id="Phobius"/>
    </source>
</evidence>
<keyword evidence="4" id="KW-1185">Reference proteome</keyword>
<feature type="region of interest" description="Disordered" evidence="1">
    <location>
        <begin position="1"/>
        <end position="61"/>
    </location>
</feature>
<proteinExistence type="predicted"/>
<dbReference type="Proteomes" id="UP000280344">
    <property type="component" value="Chromosome"/>
</dbReference>
<protein>
    <submittedName>
        <fullName evidence="3">Uncharacterized protein</fullName>
    </submittedName>
</protein>
<evidence type="ECO:0000256" key="1">
    <source>
        <dbReference type="SAM" id="MobiDB-lite"/>
    </source>
</evidence>
<feature type="compositionally biased region" description="Acidic residues" evidence="1">
    <location>
        <begin position="110"/>
        <end position="140"/>
    </location>
</feature>
<sequence>MTTGNDNYGNPHGGQGNWQGQQPPSAPSGQPAGYGAPGQYGNAPYDQGYGAPGPYGQPPQQGDGNKTGIIIAAVVVILLVAGALLYFFVFAGDDDDDSNDGDQTTTEQTTDTDDTDTDDPFTDGTDETEDSLTDGTDGGDDQQYGDPNADPAAFRQGMEDILEQTGLTQETAEAQGISEDQWNMYLECVTDESLQRLSPEAIESISAGNDVYDSHSVDTLSDIATQCGTEAGTL</sequence>
<organism evidence="3 4">
    <name type="scientific">Flaviflexus ciconiae</name>
    <dbReference type="NCBI Taxonomy" id="2496867"/>
    <lineage>
        <taxon>Bacteria</taxon>
        <taxon>Bacillati</taxon>
        <taxon>Actinomycetota</taxon>
        <taxon>Actinomycetes</taxon>
        <taxon>Actinomycetales</taxon>
        <taxon>Actinomycetaceae</taxon>
        <taxon>Flaviflexus</taxon>
    </lineage>
</organism>
<dbReference type="OrthoDB" id="3268749at2"/>
<reference evidence="3 4" key="1">
    <citation type="submission" date="2018-12" db="EMBL/GenBank/DDBJ databases">
        <title>Complete genome sequence of Flaviflexus sp. H23T48.</title>
        <authorList>
            <person name="Bae J.-W."/>
            <person name="Lee J.-Y."/>
        </authorList>
    </citation>
    <scope>NUCLEOTIDE SEQUENCE [LARGE SCALE GENOMIC DNA]</scope>
    <source>
        <strain evidence="3 4">H23T48</strain>
    </source>
</reference>
<accession>A0A3Q9G5K9</accession>
<name>A0A3Q9G5K9_9ACTO</name>
<keyword evidence="2" id="KW-0812">Transmembrane</keyword>
<feature type="compositionally biased region" description="Low complexity" evidence="1">
    <location>
        <begin position="18"/>
        <end position="61"/>
    </location>
</feature>
<keyword evidence="2" id="KW-0472">Membrane</keyword>
<evidence type="ECO:0000313" key="3">
    <source>
        <dbReference type="EMBL" id="AZQ76349.1"/>
    </source>
</evidence>